<dbReference type="InterPro" id="IPR002347">
    <property type="entry name" value="SDR_fam"/>
</dbReference>
<dbReference type="Proteomes" id="UP000016895">
    <property type="component" value="Chromosome 1"/>
</dbReference>
<dbReference type="PRINTS" id="PR00080">
    <property type="entry name" value="SDRFAMILY"/>
</dbReference>
<evidence type="ECO:0000256" key="2">
    <source>
        <dbReference type="ARBA" id="ARBA00023002"/>
    </source>
</evidence>
<dbReference type="PROSITE" id="PS00061">
    <property type="entry name" value="ADH_SHORT"/>
    <property type="match status" value="1"/>
</dbReference>
<dbReference type="Pfam" id="PF13561">
    <property type="entry name" value="adh_short_C2"/>
    <property type="match status" value="1"/>
</dbReference>
<dbReference type="PANTHER" id="PTHR42760:SF115">
    <property type="entry name" value="3-OXOACYL-[ACYL-CARRIER-PROTEIN] REDUCTASE FABG"/>
    <property type="match status" value="1"/>
</dbReference>
<dbReference type="Gene3D" id="3.40.50.720">
    <property type="entry name" value="NAD(P)-binding Rossmann-like Domain"/>
    <property type="match status" value="1"/>
</dbReference>
<dbReference type="SUPFAM" id="SSF51735">
    <property type="entry name" value="NAD(P)-binding Rossmann-fold domains"/>
    <property type="match status" value="1"/>
</dbReference>
<accession>U4K4P4</accession>
<evidence type="ECO:0000313" key="3">
    <source>
        <dbReference type="EMBL" id="CCO57634.1"/>
    </source>
</evidence>
<dbReference type="STRING" id="28173.VIBNI_A1510"/>
<organism evidence="3 4">
    <name type="scientific">Vibrio nigripulchritudo</name>
    <dbReference type="NCBI Taxonomy" id="28173"/>
    <lineage>
        <taxon>Bacteria</taxon>
        <taxon>Pseudomonadati</taxon>
        <taxon>Pseudomonadota</taxon>
        <taxon>Gammaproteobacteria</taxon>
        <taxon>Vibrionales</taxon>
        <taxon>Vibrionaceae</taxon>
        <taxon>Vibrio</taxon>
    </lineage>
</organism>
<dbReference type="GO" id="GO:0016616">
    <property type="term" value="F:oxidoreductase activity, acting on the CH-OH group of donors, NAD or NADP as acceptor"/>
    <property type="evidence" value="ECO:0007669"/>
    <property type="project" value="UniProtKB-ARBA"/>
</dbReference>
<name>U4K4P4_9VIBR</name>
<dbReference type="KEGG" id="vni:VIBNI_A1510"/>
<dbReference type="FunFam" id="3.40.50.720:FF:000240">
    <property type="entry name" value="SDR family oxidoreductase"/>
    <property type="match status" value="1"/>
</dbReference>
<dbReference type="EMBL" id="FO203526">
    <property type="protein sequence ID" value="CCO57634.1"/>
    <property type="molecule type" value="Genomic_DNA"/>
</dbReference>
<reference evidence="3 4" key="1">
    <citation type="journal article" date="2013" name="ISME J.">
        <title>Comparative genomics of pathogenic lineages of Vibrio nigripulchritudo identifies virulence-associated traits.</title>
        <authorList>
            <person name="Goudenege D."/>
            <person name="Labreuche Y."/>
            <person name="Krin E."/>
            <person name="Ansquer D."/>
            <person name="Mangenot S."/>
            <person name="Calteau A."/>
            <person name="Medigue C."/>
            <person name="Mazel D."/>
            <person name="Polz M.F."/>
            <person name="Le Roux F."/>
        </authorList>
    </citation>
    <scope>NUCLEOTIDE SEQUENCE [LARGE SCALE GENOMIC DNA]</scope>
    <source>
        <strain evidence="4">SnF1</strain>
    </source>
</reference>
<comment type="similarity">
    <text evidence="1">Belongs to the short-chain dehydrogenases/reductases (SDR) family.</text>
</comment>
<dbReference type="RefSeq" id="WP_022550546.1">
    <property type="nucleotide sequence ID" value="NC_022528.1"/>
</dbReference>
<protein>
    <submittedName>
        <fullName evidence="3">D-arabitol dehydrogenase</fullName>
    </submittedName>
</protein>
<gene>
    <name evidence="3" type="primary">dalD</name>
    <name evidence="3" type="ORF">VIBNI_A1510</name>
</gene>
<dbReference type="InterPro" id="IPR036291">
    <property type="entry name" value="NAD(P)-bd_dom_sf"/>
</dbReference>
<keyword evidence="4" id="KW-1185">Reference proteome</keyword>
<dbReference type="InterPro" id="IPR020904">
    <property type="entry name" value="Sc_DH/Rdtase_CS"/>
</dbReference>
<dbReference type="GO" id="GO:0005975">
    <property type="term" value="P:carbohydrate metabolic process"/>
    <property type="evidence" value="ECO:0007669"/>
    <property type="project" value="UniProtKB-ARBA"/>
</dbReference>
<evidence type="ECO:0000256" key="1">
    <source>
        <dbReference type="ARBA" id="ARBA00006484"/>
    </source>
</evidence>
<evidence type="ECO:0000313" key="4">
    <source>
        <dbReference type="Proteomes" id="UP000016895"/>
    </source>
</evidence>
<dbReference type="PATRIC" id="fig|1260221.3.peg.1448"/>
<proteinExistence type="inferred from homology"/>
<keyword evidence="2" id="KW-0560">Oxidoreductase</keyword>
<sequence>MMSYRNKLSIENCKALVTGAGRGIGAACAEALAEMGAKVFCTDFSYDAAKRTATHIRELGYKAEAFELDVTNTVAIEALAEKLPTLDILVCNAGIANNYAAEEMADDAWNNLINVNLNGVFRVCRAFGKGMLAQGKGSIINIGSMSGFVVNTPQPQCHYNASKAAVHQLTKSLAVEWADRGVRVNAIAPTYINTPLLNDVDIDPALKQTWIDMTPMKRMGNPDEIASVVQFLASPAASLMTGSIVNVDGGYTCL</sequence>
<dbReference type="PANTHER" id="PTHR42760">
    <property type="entry name" value="SHORT-CHAIN DEHYDROGENASES/REDUCTASES FAMILY MEMBER"/>
    <property type="match status" value="1"/>
</dbReference>
<dbReference type="PRINTS" id="PR00081">
    <property type="entry name" value="GDHRDH"/>
</dbReference>
<dbReference type="AlphaFoldDB" id="U4K4P4"/>